<dbReference type="OrthoDB" id="5516926at2"/>
<reference evidence="2 3" key="1">
    <citation type="submission" date="2019-07" db="EMBL/GenBank/DDBJ databases">
        <title>Full genome sequence of Humibacter sp. WJ7-1.</title>
        <authorList>
            <person name="Im W.-T."/>
        </authorList>
    </citation>
    <scope>NUCLEOTIDE SEQUENCE [LARGE SCALE GENOMIC DNA]</scope>
    <source>
        <strain evidence="2 3">WJ7-1</strain>
    </source>
</reference>
<evidence type="ECO:0000256" key="1">
    <source>
        <dbReference type="SAM" id="MobiDB-lite"/>
    </source>
</evidence>
<dbReference type="KEGG" id="huw:FPZ11_12915"/>
<dbReference type="PANTHER" id="PTHR36456">
    <property type="entry name" value="UPF0232 PROTEIN SCO3875"/>
    <property type="match status" value="1"/>
</dbReference>
<dbReference type="Pfam" id="PF05258">
    <property type="entry name" value="DciA"/>
    <property type="match status" value="1"/>
</dbReference>
<organism evidence="2 3">
    <name type="scientific">Humibacter ginsenosidimutans</name>
    <dbReference type="NCBI Taxonomy" id="2599293"/>
    <lineage>
        <taxon>Bacteria</taxon>
        <taxon>Bacillati</taxon>
        <taxon>Actinomycetota</taxon>
        <taxon>Actinomycetes</taxon>
        <taxon>Micrococcales</taxon>
        <taxon>Microbacteriaceae</taxon>
        <taxon>Humibacter</taxon>
    </lineage>
</organism>
<dbReference type="AlphaFoldDB" id="A0A5B8M6C7"/>
<evidence type="ECO:0000313" key="2">
    <source>
        <dbReference type="EMBL" id="QDZ15544.1"/>
    </source>
</evidence>
<dbReference type="Proteomes" id="UP000320216">
    <property type="component" value="Chromosome"/>
</dbReference>
<gene>
    <name evidence="2" type="ORF">FPZ11_12915</name>
</gene>
<dbReference type="InterPro" id="IPR007922">
    <property type="entry name" value="DciA-like"/>
</dbReference>
<dbReference type="EMBL" id="CP042305">
    <property type="protein sequence ID" value="QDZ15544.1"/>
    <property type="molecule type" value="Genomic_DNA"/>
</dbReference>
<evidence type="ECO:0000313" key="3">
    <source>
        <dbReference type="Proteomes" id="UP000320216"/>
    </source>
</evidence>
<feature type="region of interest" description="Disordered" evidence="1">
    <location>
        <begin position="16"/>
        <end position="49"/>
    </location>
</feature>
<accession>A0A5B8M6C7</accession>
<protein>
    <submittedName>
        <fullName evidence="2">DUF721 domain-containing protein</fullName>
    </submittedName>
</protein>
<sequence>MSEASSYYRHLKELFGKDPGYGQRRSARTDRAAARGGSQPFEPGREPRGLGGLIDSLADELGWTSPLAKSELIAAWADVVGEETAKHSEPVGIEDGVLTVRCDSTSWATQLRLMRTELLVHIERRFERAGVESIRFLGPDVPSWKRGPRSVPGRGPRDTYG</sequence>
<dbReference type="PANTHER" id="PTHR36456:SF1">
    <property type="entry name" value="UPF0232 PROTEIN SCO3875"/>
    <property type="match status" value="1"/>
</dbReference>
<name>A0A5B8M6C7_9MICO</name>
<dbReference type="RefSeq" id="WP_146321528.1">
    <property type="nucleotide sequence ID" value="NZ_CP042305.1"/>
</dbReference>
<keyword evidence="3" id="KW-1185">Reference proteome</keyword>
<proteinExistence type="predicted"/>